<evidence type="ECO:0000256" key="1">
    <source>
        <dbReference type="SAM" id="MobiDB-lite"/>
    </source>
</evidence>
<feature type="domain" description="AMIN-like" evidence="3">
    <location>
        <begin position="38"/>
        <end position="159"/>
    </location>
</feature>
<feature type="compositionally biased region" description="Basic and acidic residues" evidence="1">
    <location>
        <begin position="277"/>
        <end position="286"/>
    </location>
</feature>
<evidence type="ECO:0000313" key="5">
    <source>
        <dbReference type="Proteomes" id="UP000754710"/>
    </source>
</evidence>
<feature type="chain" id="PRO_5045404139" description="AMIN-like domain-containing protein" evidence="2">
    <location>
        <begin position="22"/>
        <end position="297"/>
    </location>
</feature>
<dbReference type="Proteomes" id="UP000754710">
    <property type="component" value="Unassembled WGS sequence"/>
</dbReference>
<dbReference type="InterPro" id="IPR056303">
    <property type="entry name" value="AMIN-like"/>
</dbReference>
<feature type="signal peptide" evidence="2">
    <location>
        <begin position="1"/>
        <end position="21"/>
    </location>
</feature>
<accession>A0ABS7RRK6</accession>
<evidence type="ECO:0000313" key="4">
    <source>
        <dbReference type="EMBL" id="MBY9076615.1"/>
    </source>
</evidence>
<dbReference type="RefSeq" id="WP_221026410.1">
    <property type="nucleotide sequence ID" value="NZ_JAIEZQ010000003.1"/>
</dbReference>
<organism evidence="4 5">
    <name type="scientific">Nocardioides jiangsuensis</name>
    <dbReference type="NCBI Taxonomy" id="2866161"/>
    <lineage>
        <taxon>Bacteria</taxon>
        <taxon>Bacillati</taxon>
        <taxon>Actinomycetota</taxon>
        <taxon>Actinomycetes</taxon>
        <taxon>Propionibacteriales</taxon>
        <taxon>Nocardioidaceae</taxon>
        <taxon>Nocardioides</taxon>
    </lineage>
</organism>
<evidence type="ECO:0000256" key="2">
    <source>
        <dbReference type="SAM" id="SignalP"/>
    </source>
</evidence>
<sequence length="297" mass="32142">MRVVRIVAPLLLAGLVVPAFAPVSAPAAPAAPAAPVPTLVGVRAAHHPGFNRVVFDFEGGLPSDRRVRYVDELVGDASGLPVRIAGRAVLQVRLSPANAHDQDGSTAPARRAFALPNVMTAVRSGDFEAVTTYGIGLAKRTHVDVFTLRRPSRVVVDIRAAFRTVDRKVYLFDEKRYLANKEPFFTPRWRPVRPHTPATGVMDRLFAGPLKAERATGLRLLRSRATGFADLAVDDGVARVRLTGRCSSGGSTVTVAGEIMPTLRRLGPVDWVKIYDPDGDTERPMGRTDSIPECLEP</sequence>
<reference evidence="4 5" key="1">
    <citation type="submission" date="2021-08" db="EMBL/GenBank/DDBJ databases">
        <title>Nocardioides bacterium WL0053 sp. nov., isolated from the sediment.</title>
        <authorList>
            <person name="Wang L."/>
            <person name="Zhang D."/>
            <person name="Zhang A."/>
        </authorList>
    </citation>
    <scope>NUCLEOTIDE SEQUENCE [LARGE SCALE GENOMIC DNA]</scope>
    <source>
        <strain evidence="4 5">WL0053</strain>
    </source>
</reference>
<dbReference type="Pfam" id="PF24837">
    <property type="entry name" value="AMIN-like"/>
    <property type="match status" value="1"/>
</dbReference>
<keyword evidence="2" id="KW-0732">Signal</keyword>
<evidence type="ECO:0000259" key="3">
    <source>
        <dbReference type="Pfam" id="PF24837"/>
    </source>
</evidence>
<protein>
    <recommendedName>
        <fullName evidence="3">AMIN-like domain-containing protein</fullName>
    </recommendedName>
</protein>
<comment type="caution">
    <text evidence="4">The sequence shown here is derived from an EMBL/GenBank/DDBJ whole genome shotgun (WGS) entry which is preliminary data.</text>
</comment>
<gene>
    <name evidence="4" type="ORF">K1X13_17410</name>
</gene>
<name>A0ABS7RRK6_9ACTN</name>
<dbReference type="EMBL" id="JAIEZQ010000003">
    <property type="protein sequence ID" value="MBY9076615.1"/>
    <property type="molecule type" value="Genomic_DNA"/>
</dbReference>
<feature type="region of interest" description="Disordered" evidence="1">
    <location>
        <begin position="277"/>
        <end position="297"/>
    </location>
</feature>
<proteinExistence type="predicted"/>
<keyword evidence="5" id="KW-1185">Reference proteome</keyword>